<protein>
    <submittedName>
        <fullName evidence="2">Uncharacterized protein</fullName>
    </submittedName>
</protein>
<dbReference type="InterPro" id="IPR045584">
    <property type="entry name" value="Pilin-like"/>
</dbReference>
<reference evidence="2 3" key="1">
    <citation type="journal article" date="2016" name="Nat. Commun.">
        <title>Thousands of microbial genomes shed light on interconnected biogeochemical processes in an aquifer system.</title>
        <authorList>
            <person name="Anantharaman K."/>
            <person name="Brown C.T."/>
            <person name="Hug L.A."/>
            <person name="Sharon I."/>
            <person name="Castelle C.J."/>
            <person name="Probst A.J."/>
            <person name="Thomas B.C."/>
            <person name="Singh A."/>
            <person name="Wilkins M.J."/>
            <person name="Karaoz U."/>
            <person name="Brodie E.L."/>
            <person name="Williams K.H."/>
            <person name="Hubbard S.S."/>
            <person name="Banfield J.F."/>
        </authorList>
    </citation>
    <scope>NUCLEOTIDE SEQUENCE [LARGE SCALE GENOMIC DNA]</scope>
</reference>
<dbReference type="InterPro" id="IPR012902">
    <property type="entry name" value="N_methyl_site"/>
</dbReference>
<gene>
    <name evidence="2" type="ORF">A2531_04740</name>
</gene>
<dbReference type="Proteomes" id="UP000177579">
    <property type="component" value="Unassembled WGS sequence"/>
</dbReference>
<accession>A0A1F5TSG5</accession>
<dbReference type="Pfam" id="PF07963">
    <property type="entry name" value="N_methyl"/>
    <property type="match status" value="1"/>
</dbReference>
<keyword evidence="1" id="KW-0472">Membrane</keyword>
<evidence type="ECO:0000256" key="1">
    <source>
        <dbReference type="SAM" id="Phobius"/>
    </source>
</evidence>
<comment type="caution">
    <text evidence="2">The sequence shown here is derived from an EMBL/GenBank/DDBJ whole genome shotgun (WGS) entry which is preliminary data.</text>
</comment>
<organism evidence="2 3">
    <name type="scientific">Candidatus Falkowbacteria bacterium RIFOXYD2_FULL_34_120</name>
    <dbReference type="NCBI Taxonomy" id="1798007"/>
    <lineage>
        <taxon>Bacteria</taxon>
        <taxon>Candidatus Falkowiibacteriota</taxon>
    </lineage>
</organism>
<sequence>MKFIKLQKGFSLVELLVTIAIIGLLTTMAVVGVRVAQTKSKIAKAEHEVDTIFRAMGVMANDTGYWPGLQPFEVVCTDRPGGCPAGNEICSDGCAYGLSDPRAGLEATDGNFPNWSGPYMAQVPLDSWGNEYFFDTDYSVNASNEPCNGGGGCHNVVVVGSYGPDGVGDGQYNSDDIIKIIAF</sequence>
<dbReference type="PROSITE" id="PS00409">
    <property type="entry name" value="PROKAR_NTER_METHYL"/>
    <property type="match status" value="1"/>
</dbReference>
<dbReference type="NCBIfam" id="TIGR02532">
    <property type="entry name" value="IV_pilin_GFxxxE"/>
    <property type="match status" value="1"/>
</dbReference>
<dbReference type="Gene3D" id="3.30.700.10">
    <property type="entry name" value="Glycoprotein, Type 4 Pilin"/>
    <property type="match status" value="1"/>
</dbReference>
<dbReference type="EMBL" id="MFGO01000001">
    <property type="protein sequence ID" value="OGF41910.1"/>
    <property type="molecule type" value="Genomic_DNA"/>
</dbReference>
<keyword evidence="1" id="KW-0812">Transmembrane</keyword>
<evidence type="ECO:0000313" key="2">
    <source>
        <dbReference type="EMBL" id="OGF41910.1"/>
    </source>
</evidence>
<dbReference type="AlphaFoldDB" id="A0A1F5TSG5"/>
<dbReference type="SUPFAM" id="SSF54523">
    <property type="entry name" value="Pili subunits"/>
    <property type="match status" value="1"/>
</dbReference>
<proteinExistence type="predicted"/>
<evidence type="ECO:0000313" key="3">
    <source>
        <dbReference type="Proteomes" id="UP000177579"/>
    </source>
</evidence>
<feature type="transmembrane region" description="Helical" evidence="1">
    <location>
        <begin position="12"/>
        <end position="33"/>
    </location>
</feature>
<keyword evidence="1" id="KW-1133">Transmembrane helix</keyword>
<name>A0A1F5TSG5_9BACT</name>